<dbReference type="SUPFAM" id="SSF53335">
    <property type="entry name" value="S-adenosyl-L-methionine-dependent methyltransferases"/>
    <property type="match status" value="1"/>
</dbReference>
<keyword evidence="3" id="KW-1185">Reference proteome</keyword>
<dbReference type="InterPro" id="IPR050508">
    <property type="entry name" value="Methyltransf_Superfamily"/>
</dbReference>
<dbReference type="PANTHER" id="PTHR42912">
    <property type="entry name" value="METHYLTRANSFERASE"/>
    <property type="match status" value="1"/>
</dbReference>
<dbReference type="RefSeq" id="WP_305990208.1">
    <property type="nucleotide sequence ID" value="NZ_JAVAMP010000001.1"/>
</dbReference>
<keyword evidence="2" id="KW-0808">Transferase</keyword>
<dbReference type="CDD" id="cd02440">
    <property type="entry name" value="AdoMet_MTases"/>
    <property type="match status" value="1"/>
</dbReference>
<name>A0ABT9IVR8_9BACL</name>
<evidence type="ECO:0000313" key="2">
    <source>
        <dbReference type="EMBL" id="MDP5272909.1"/>
    </source>
</evidence>
<organism evidence="2 3">
    <name type="scientific">Chengkuizengella axinellae</name>
    <dbReference type="NCBI Taxonomy" id="3064388"/>
    <lineage>
        <taxon>Bacteria</taxon>
        <taxon>Bacillati</taxon>
        <taxon>Bacillota</taxon>
        <taxon>Bacilli</taxon>
        <taxon>Bacillales</taxon>
        <taxon>Paenibacillaceae</taxon>
        <taxon>Chengkuizengella</taxon>
    </lineage>
</organism>
<protein>
    <submittedName>
        <fullName evidence="2">Class I SAM-dependent methyltransferase</fullName>
    </submittedName>
</protein>
<dbReference type="EMBL" id="JAVAMP010000001">
    <property type="protein sequence ID" value="MDP5272909.1"/>
    <property type="molecule type" value="Genomic_DNA"/>
</dbReference>
<evidence type="ECO:0000259" key="1">
    <source>
        <dbReference type="Pfam" id="PF08241"/>
    </source>
</evidence>
<dbReference type="InterPro" id="IPR029063">
    <property type="entry name" value="SAM-dependent_MTases_sf"/>
</dbReference>
<dbReference type="GO" id="GO:0008168">
    <property type="term" value="F:methyltransferase activity"/>
    <property type="evidence" value="ECO:0007669"/>
    <property type="project" value="UniProtKB-KW"/>
</dbReference>
<dbReference type="PANTHER" id="PTHR42912:SF93">
    <property type="entry name" value="N6-ADENOSINE-METHYLTRANSFERASE TMT1A"/>
    <property type="match status" value="1"/>
</dbReference>
<dbReference type="Gene3D" id="3.40.50.150">
    <property type="entry name" value="Vaccinia Virus protein VP39"/>
    <property type="match status" value="1"/>
</dbReference>
<evidence type="ECO:0000313" key="3">
    <source>
        <dbReference type="Proteomes" id="UP001231941"/>
    </source>
</evidence>
<dbReference type="Proteomes" id="UP001231941">
    <property type="component" value="Unassembled WGS sequence"/>
</dbReference>
<dbReference type="Pfam" id="PF08241">
    <property type="entry name" value="Methyltransf_11"/>
    <property type="match status" value="1"/>
</dbReference>
<gene>
    <name evidence="2" type="ORF">Q5Y73_02210</name>
</gene>
<dbReference type="InterPro" id="IPR013216">
    <property type="entry name" value="Methyltransf_11"/>
</dbReference>
<reference evidence="2 3" key="1">
    <citation type="submission" date="2023-08" db="EMBL/GenBank/DDBJ databases">
        <authorList>
            <person name="Park J.-S."/>
        </authorList>
    </citation>
    <scope>NUCLEOTIDE SEQUENCE [LARGE SCALE GENOMIC DNA]</scope>
    <source>
        <strain evidence="2 3">2205SS18-9</strain>
    </source>
</reference>
<proteinExistence type="predicted"/>
<comment type="caution">
    <text evidence="2">The sequence shown here is derived from an EMBL/GenBank/DDBJ whole genome shotgun (WGS) entry which is preliminary data.</text>
</comment>
<dbReference type="GO" id="GO:0032259">
    <property type="term" value="P:methylation"/>
    <property type="evidence" value="ECO:0007669"/>
    <property type="project" value="UniProtKB-KW"/>
</dbReference>
<keyword evidence="2" id="KW-0489">Methyltransferase</keyword>
<sequence>MQNIYDNETFFESYLSLRENNEGLNDVLEIPAFRSLLPDLQDKVILDIGCGFGESSKWYAENGAKKVVGIDISQKMIHKAKEINADKKIEYYNLPMEEIEFGENEFDLVVSSLSFHYVEDFCSLIKKISNVLKPNGLCIFSQEHPVVTAKKINNGWAKSETGAKTHWILDNYQEETMRKQTWFVDGVIKYHRTIATIVNTLIENHLNIQKILEPISTSDAEIINPELKEERRRPPFIILKAMSVK</sequence>
<feature type="domain" description="Methyltransferase type 11" evidence="1">
    <location>
        <begin position="46"/>
        <end position="140"/>
    </location>
</feature>
<accession>A0ABT9IVR8</accession>